<dbReference type="AlphaFoldDB" id="A0A0E2DCB7"/>
<gene>
    <name evidence="1" type="ORF">LEP1GSC105_1221</name>
</gene>
<reference evidence="1 2" key="1">
    <citation type="submission" date="2012-10" db="EMBL/GenBank/DDBJ databases">
        <authorList>
            <person name="Harkins D.M."/>
            <person name="Durkin A.S."/>
            <person name="Brinkac L.M."/>
            <person name="Haft D.H."/>
            <person name="Selengut J.D."/>
            <person name="Sanka R."/>
            <person name="DePew J."/>
            <person name="Purushe J."/>
            <person name="Chanthongthip A."/>
            <person name="Lattana O."/>
            <person name="Phetsouvanh R."/>
            <person name="Newton P.N."/>
            <person name="Vinetz J.M."/>
            <person name="Sutton G.G."/>
            <person name="Nierman W.C."/>
            <person name="Fouts D.E."/>
        </authorList>
    </citation>
    <scope>NUCLEOTIDE SEQUENCE [LARGE SCALE GENOMIC DNA]</scope>
    <source>
        <strain evidence="1 2">UI 12758</strain>
    </source>
</reference>
<comment type="caution">
    <text evidence="1">The sequence shown here is derived from an EMBL/GenBank/DDBJ whole genome shotgun (WGS) entry which is preliminary data.</text>
</comment>
<evidence type="ECO:0000313" key="1">
    <source>
        <dbReference type="EMBL" id="EKR53310.1"/>
    </source>
</evidence>
<sequence length="48" mass="5766">MNTIVFPRSLYFYKNVGTTAKICILSISKKRLFSPKNWVKTDWKEKKR</sequence>
<dbReference type="EMBL" id="AHNR02000067">
    <property type="protein sequence ID" value="EKR53310.1"/>
    <property type="molecule type" value="Genomic_DNA"/>
</dbReference>
<protein>
    <submittedName>
        <fullName evidence="1">Uncharacterized protein</fullName>
    </submittedName>
</protein>
<organism evidence="1 2">
    <name type="scientific">Leptospira interrogans str. UI 12758</name>
    <dbReference type="NCBI Taxonomy" id="1049938"/>
    <lineage>
        <taxon>Bacteria</taxon>
        <taxon>Pseudomonadati</taxon>
        <taxon>Spirochaetota</taxon>
        <taxon>Spirochaetia</taxon>
        <taxon>Leptospirales</taxon>
        <taxon>Leptospiraceae</taxon>
        <taxon>Leptospira</taxon>
    </lineage>
</organism>
<dbReference type="Proteomes" id="UP000001340">
    <property type="component" value="Unassembled WGS sequence"/>
</dbReference>
<accession>A0A0E2DCB7</accession>
<evidence type="ECO:0000313" key="2">
    <source>
        <dbReference type="Proteomes" id="UP000001340"/>
    </source>
</evidence>
<proteinExistence type="predicted"/>
<name>A0A0E2DCB7_LEPIR</name>